<protein>
    <recommendedName>
        <fullName evidence="3">Class I SAM-dependent methyltransferase</fullName>
    </recommendedName>
</protein>
<dbReference type="Proteomes" id="UP000178444">
    <property type="component" value="Unassembled WGS sequence"/>
</dbReference>
<accession>A0A1F8GQS8</accession>
<dbReference type="EMBL" id="MGKO01000007">
    <property type="protein sequence ID" value="OGN27775.1"/>
    <property type="molecule type" value="Genomic_DNA"/>
</dbReference>
<sequence length="201" mass="23575">MKIIDELNLPGQQVEIPDCTRDDLPEFFKEMGYKVGAEIGVYTGGFSETLCKVGLKLYPIDPWRLYPDYQKNTHCSQGEMEKQYEMVKKRMASYDCVIMRKTSMEAIKDFKDGSLDFVYIDSNHSFKYIAEDIWEWSKKVKKGGIISGHDYWDGNRPFYCNVKTVVDAYTKAARLDKWYILGKQFNGKGDKIRSWFWFNPK</sequence>
<name>A0A1F8GQS8_9BACT</name>
<evidence type="ECO:0000313" key="2">
    <source>
        <dbReference type="Proteomes" id="UP000178444"/>
    </source>
</evidence>
<evidence type="ECO:0000313" key="1">
    <source>
        <dbReference type="EMBL" id="OGN27775.1"/>
    </source>
</evidence>
<dbReference type="PANTHER" id="PTHR37909">
    <property type="entry name" value="S-ADENOSYL-L-METHIONINE-DEPENDENT METHYLTRANSFERASES SUPERFAMILY PROTEIN"/>
    <property type="match status" value="1"/>
</dbReference>
<dbReference type="Pfam" id="PF13578">
    <property type="entry name" value="Methyltransf_24"/>
    <property type="match status" value="1"/>
</dbReference>
<organism evidence="1 2">
    <name type="scientific">Candidatus Yanofskybacteria bacterium RIFCSPLOWO2_01_FULL_49_17</name>
    <dbReference type="NCBI Taxonomy" id="1802700"/>
    <lineage>
        <taxon>Bacteria</taxon>
        <taxon>Candidatus Yanofskyibacteriota</taxon>
    </lineage>
</organism>
<gene>
    <name evidence="1" type="ORF">A2941_02785</name>
</gene>
<proteinExistence type="predicted"/>
<dbReference type="PANTHER" id="PTHR37909:SF1">
    <property type="entry name" value="S-ADENOSYL-L-METHIONINE-DEPENDENT METHYLTRANSFERASES SUPERFAMILY PROTEIN"/>
    <property type="match status" value="1"/>
</dbReference>
<reference evidence="1 2" key="1">
    <citation type="journal article" date="2016" name="Nat. Commun.">
        <title>Thousands of microbial genomes shed light on interconnected biogeochemical processes in an aquifer system.</title>
        <authorList>
            <person name="Anantharaman K."/>
            <person name="Brown C.T."/>
            <person name="Hug L.A."/>
            <person name="Sharon I."/>
            <person name="Castelle C.J."/>
            <person name="Probst A.J."/>
            <person name="Thomas B.C."/>
            <person name="Singh A."/>
            <person name="Wilkins M.J."/>
            <person name="Karaoz U."/>
            <person name="Brodie E.L."/>
            <person name="Williams K.H."/>
            <person name="Hubbard S.S."/>
            <person name="Banfield J.F."/>
        </authorList>
    </citation>
    <scope>NUCLEOTIDE SEQUENCE [LARGE SCALE GENOMIC DNA]</scope>
</reference>
<dbReference type="SUPFAM" id="SSF53335">
    <property type="entry name" value="S-adenosyl-L-methionine-dependent methyltransferases"/>
    <property type="match status" value="1"/>
</dbReference>
<comment type="caution">
    <text evidence="1">The sequence shown here is derived from an EMBL/GenBank/DDBJ whole genome shotgun (WGS) entry which is preliminary data.</text>
</comment>
<dbReference type="Gene3D" id="3.40.50.150">
    <property type="entry name" value="Vaccinia Virus protein VP39"/>
    <property type="match status" value="1"/>
</dbReference>
<dbReference type="AlphaFoldDB" id="A0A1F8GQS8"/>
<evidence type="ECO:0008006" key="3">
    <source>
        <dbReference type="Google" id="ProtNLM"/>
    </source>
</evidence>
<dbReference type="InterPro" id="IPR029063">
    <property type="entry name" value="SAM-dependent_MTases_sf"/>
</dbReference>